<proteinExistence type="predicted"/>
<dbReference type="Proteomes" id="UP000275846">
    <property type="component" value="Unassembled WGS sequence"/>
</dbReference>
<sequence length="246" mass="26942">MYVVRVDDVTSSFTHFHIRQMTGLDGGLNVGQVLWYVQGRLRLRQPPFRGILARCCGTSRGGSGRASHLRFLAPLVFLTLSLKMAQVGEEESAVAAAQGYYHLKLIHAQVTAPAPSFCGAYGGHRQTTTVEFSTQLSPVTNRSWALPSGHTPGNRHVRRTKPGESRWCCVCLHDRYVCFLPPFPLLPATPPSSALPFLSPLLPALSPLFFPAHSYLSPSCPLPSFPSFSPLHPRSKRSCGDGDMQS</sequence>
<evidence type="ECO:0000313" key="2">
    <source>
        <dbReference type="Proteomes" id="UP000275846"/>
    </source>
</evidence>
<evidence type="ECO:0000313" key="3">
    <source>
        <dbReference type="WBParaSite" id="SSLN_0001628301-mRNA-1"/>
    </source>
</evidence>
<evidence type="ECO:0000313" key="1">
    <source>
        <dbReference type="EMBL" id="VDM02069.1"/>
    </source>
</evidence>
<organism evidence="3">
    <name type="scientific">Schistocephalus solidus</name>
    <name type="common">Tapeworm</name>
    <dbReference type="NCBI Taxonomy" id="70667"/>
    <lineage>
        <taxon>Eukaryota</taxon>
        <taxon>Metazoa</taxon>
        <taxon>Spiralia</taxon>
        <taxon>Lophotrochozoa</taxon>
        <taxon>Platyhelminthes</taxon>
        <taxon>Cestoda</taxon>
        <taxon>Eucestoda</taxon>
        <taxon>Diphyllobothriidea</taxon>
        <taxon>Diphyllobothriidae</taxon>
        <taxon>Schistocephalus</taxon>
    </lineage>
</organism>
<keyword evidence="2" id="KW-1185">Reference proteome</keyword>
<dbReference type="EMBL" id="UYSU01040191">
    <property type="protein sequence ID" value="VDM02069.1"/>
    <property type="molecule type" value="Genomic_DNA"/>
</dbReference>
<reference evidence="1 2" key="2">
    <citation type="submission" date="2018-11" db="EMBL/GenBank/DDBJ databases">
        <authorList>
            <consortium name="Pathogen Informatics"/>
        </authorList>
    </citation>
    <scope>NUCLEOTIDE SEQUENCE [LARGE SCALE GENOMIC DNA]</scope>
    <source>
        <strain evidence="1 2">NST_G2</strain>
    </source>
</reference>
<dbReference type="AlphaFoldDB" id="A0A183TGT5"/>
<name>A0A183TGT5_SCHSO</name>
<dbReference type="WBParaSite" id="SSLN_0001628301-mRNA-1">
    <property type="protein sequence ID" value="SSLN_0001628301-mRNA-1"/>
    <property type="gene ID" value="SSLN_0001628301"/>
</dbReference>
<gene>
    <name evidence="1" type="ORF">SSLN_LOCUS15683</name>
</gene>
<accession>A0A183TGT5</accession>
<reference evidence="3" key="1">
    <citation type="submission" date="2016-06" db="UniProtKB">
        <authorList>
            <consortium name="WormBaseParasite"/>
        </authorList>
    </citation>
    <scope>IDENTIFICATION</scope>
</reference>
<protein>
    <submittedName>
        <fullName evidence="1 3">Uncharacterized protein</fullName>
    </submittedName>
</protein>